<dbReference type="RefSeq" id="WP_095277810.1">
    <property type="nucleotide sequence ID" value="NZ_CP047655.1"/>
</dbReference>
<dbReference type="EMBL" id="NQMQ01000014">
    <property type="protein sequence ID" value="PAJ69488.1"/>
    <property type="molecule type" value="Genomic_DNA"/>
</dbReference>
<comment type="catalytic activity">
    <reaction evidence="4">
        <text>L-alanine = D-alanine</text>
        <dbReference type="Rhea" id="RHEA:20249"/>
        <dbReference type="ChEBI" id="CHEBI:57416"/>
        <dbReference type="ChEBI" id="CHEBI:57972"/>
        <dbReference type="EC" id="5.1.1.1"/>
    </reaction>
</comment>
<dbReference type="InterPro" id="IPR009006">
    <property type="entry name" value="Ala_racemase/Decarboxylase_C"/>
</dbReference>
<comment type="function">
    <text evidence="4">Catalyzes the interconversion of L-alanine and D-alanine. May also act on other amino acids.</text>
</comment>
<comment type="caution">
    <text evidence="8">The sequence shown here is derived from an EMBL/GenBank/DDBJ whole genome shotgun (WGS) entry which is preliminary data.</text>
</comment>
<dbReference type="UniPathway" id="UPA00042">
    <property type="reaction ID" value="UER00497"/>
</dbReference>
<evidence type="ECO:0000256" key="2">
    <source>
        <dbReference type="ARBA" id="ARBA00022898"/>
    </source>
</evidence>
<feature type="modified residue" description="N6-(pyridoxal phosphate)lysine" evidence="4 5">
    <location>
        <position position="39"/>
    </location>
</feature>
<dbReference type="GO" id="GO:0005829">
    <property type="term" value="C:cytosol"/>
    <property type="evidence" value="ECO:0007669"/>
    <property type="project" value="TreeGrafter"/>
</dbReference>
<dbReference type="AlphaFoldDB" id="A0A269PCF1"/>
<dbReference type="Gene3D" id="2.40.37.10">
    <property type="entry name" value="Lyase, Ornithine Decarboxylase, Chain A, domain 1"/>
    <property type="match status" value="1"/>
</dbReference>
<sequence>MNPTRPQPLVTRIDLDAIAHNTRVLAAQAGPARLMCVVKADAYNHGVQRCVPVMDRNGAEAFGVATFAEARQVAQLTDKPVLAWLWTPGEEIPAGIEVGVPSLAHLGMLIDAPATPSPTRVHLIVDTGMNRSGLDEDAWPEAFARAARAEAEKAIRVVGLMSHLACADDPGHPFTAEQLAAFARAQAQARAAGLDPRVNHIANSPALWTCPEAHCEQVRPGLSLYGDEPVPGQTHGLRPAMTWVARVVAVKPIARGESVSYGLTWQAPEDGYTALVPVGYADGVGRSWQDLFGATIGGQWYPQVGRVCMDQIVLWLGADGATGASPVRPGDEAVLFGDGGVSADELAGAVGTINYEVLCAPKGRTVREYVGEGKEGRR</sequence>
<evidence type="ECO:0000259" key="7">
    <source>
        <dbReference type="SMART" id="SM01005"/>
    </source>
</evidence>
<name>A0A269PCF1_9CORY</name>
<evidence type="ECO:0000256" key="1">
    <source>
        <dbReference type="ARBA" id="ARBA00001933"/>
    </source>
</evidence>
<dbReference type="NCBIfam" id="TIGR00492">
    <property type="entry name" value="alr"/>
    <property type="match status" value="1"/>
</dbReference>
<dbReference type="PRINTS" id="PR00992">
    <property type="entry name" value="ALARACEMASE"/>
</dbReference>
<evidence type="ECO:0000256" key="3">
    <source>
        <dbReference type="ARBA" id="ARBA00023235"/>
    </source>
</evidence>
<dbReference type="InterPro" id="IPR011079">
    <property type="entry name" value="Ala_racemase_C"/>
</dbReference>
<dbReference type="SUPFAM" id="SSF50621">
    <property type="entry name" value="Alanine racemase C-terminal domain-like"/>
    <property type="match status" value="1"/>
</dbReference>
<dbReference type="SMART" id="SM01005">
    <property type="entry name" value="Ala_racemase_C"/>
    <property type="match status" value="1"/>
</dbReference>
<feature type="active site" description="Proton acceptor; specific for D-alanine" evidence="4">
    <location>
        <position position="39"/>
    </location>
</feature>
<dbReference type="Pfam" id="PF00842">
    <property type="entry name" value="Ala_racemase_C"/>
    <property type="match status" value="1"/>
</dbReference>
<evidence type="ECO:0000256" key="5">
    <source>
        <dbReference type="PIRSR" id="PIRSR600821-50"/>
    </source>
</evidence>
<dbReference type="InterPro" id="IPR000821">
    <property type="entry name" value="Ala_racemase"/>
</dbReference>
<accession>A0A269PCF1</accession>
<dbReference type="GO" id="GO:0030632">
    <property type="term" value="P:D-alanine biosynthetic process"/>
    <property type="evidence" value="ECO:0007669"/>
    <property type="project" value="UniProtKB-UniRule"/>
</dbReference>
<comment type="pathway">
    <text evidence="4">Amino-acid biosynthesis; D-alanine biosynthesis; D-alanine from L-alanine: step 1/1.</text>
</comment>
<feature type="domain" description="Alanine racemase C-terminal" evidence="7">
    <location>
        <begin position="240"/>
        <end position="370"/>
    </location>
</feature>
<reference evidence="8 9" key="1">
    <citation type="submission" date="2017-08" db="EMBL/GenBank/DDBJ databases">
        <authorList>
            <person name="de Groot N.N."/>
        </authorList>
    </citation>
    <scope>NUCLEOTIDE SEQUENCE [LARGE SCALE GENOMIC DNA]</scope>
    <source>
        <strain evidence="8 9">NBT06-6</strain>
    </source>
</reference>
<gene>
    <name evidence="8" type="primary">alr</name>
    <name evidence="8" type="ORF">CIG21_07915</name>
</gene>
<feature type="binding site" evidence="4 6">
    <location>
        <position position="309"/>
    </location>
    <ligand>
        <name>substrate</name>
    </ligand>
</feature>
<feature type="active site" description="Proton acceptor; specific for L-alanine" evidence="4">
    <location>
        <position position="261"/>
    </location>
</feature>
<dbReference type="PANTHER" id="PTHR30511:SF0">
    <property type="entry name" value="ALANINE RACEMASE, CATABOLIC-RELATED"/>
    <property type="match status" value="1"/>
</dbReference>
<dbReference type="Pfam" id="PF01168">
    <property type="entry name" value="Ala_racemase_N"/>
    <property type="match status" value="1"/>
</dbReference>
<comment type="cofactor">
    <cofactor evidence="1 4 5">
        <name>pyridoxal 5'-phosphate</name>
        <dbReference type="ChEBI" id="CHEBI:597326"/>
    </cofactor>
</comment>
<dbReference type="InterPro" id="IPR029066">
    <property type="entry name" value="PLP-binding_barrel"/>
</dbReference>
<dbReference type="GO" id="GO:0030170">
    <property type="term" value="F:pyridoxal phosphate binding"/>
    <property type="evidence" value="ECO:0007669"/>
    <property type="project" value="UniProtKB-UniRule"/>
</dbReference>
<dbReference type="SUPFAM" id="SSF51419">
    <property type="entry name" value="PLP-binding barrel"/>
    <property type="match status" value="1"/>
</dbReference>
<organism evidence="8 9">
    <name type="scientific">Corynebacterium hadale</name>
    <dbReference type="NCBI Taxonomy" id="2026255"/>
    <lineage>
        <taxon>Bacteria</taxon>
        <taxon>Bacillati</taxon>
        <taxon>Actinomycetota</taxon>
        <taxon>Actinomycetes</taxon>
        <taxon>Mycobacteriales</taxon>
        <taxon>Corynebacteriaceae</taxon>
        <taxon>Corynebacterium</taxon>
    </lineage>
</organism>
<dbReference type="GO" id="GO:0009252">
    <property type="term" value="P:peptidoglycan biosynthetic process"/>
    <property type="evidence" value="ECO:0007669"/>
    <property type="project" value="TreeGrafter"/>
</dbReference>
<dbReference type="Gene3D" id="3.20.20.10">
    <property type="entry name" value="Alanine racemase"/>
    <property type="match status" value="1"/>
</dbReference>
<dbReference type="PANTHER" id="PTHR30511">
    <property type="entry name" value="ALANINE RACEMASE"/>
    <property type="match status" value="1"/>
</dbReference>
<feature type="binding site" evidence="4 6">
    <location>
        <position position="131"/>
    </location>
    <ligand>
        <name>substrate</name>
    </ligand>
</feature>
<dbReference type="HAMAP" id="MF_01201">
    <property type="entry name" value="Ala_racemase"/>
    <property type="match status" value="1"/>
</dbReference>
<keyword evidence="3 4" id="KW-0413">Isomerase</keyword>
<dbReference type="Proteomes" id="UP000215771">
    <property type="component" value="Unassembled WGS sequence"/>
</dbReference>
<evidence type="ECO:0000313" key="9">
    <source>
        <dbReference type="Proteomes" id="UP000215771"/>
    </source>
</evidence>
<keyword evidence="2 4" id="KW-0663">Pyridoxal phosphate</keyword>
<proteinExistence type="inferred from homology"/>
<dbReference type="CDD" id="cd00430">
    <property type="entry name" value="PLPDE_III_AR"/>
    <property type="match status" value="1"/>
</dbReference>
<dbReference type="EC" id="5.1.1.1" evidence="4"/>
<comment type="similarity">
    <text evidence="4">Belongs to the alanine racemase family.</text>
</comment>
<dbReference type="InterPro" id="IPR001608">
    <property type="entry name" value="Ala_racemase_N"/>
</dbReference>
<evidence type="ECO:0000313" key="8">
    <source>
        <dbReference type="EMBL" id="PAJ69488.1"/>
    </source>
</evidence>
<protein>
    <recommendedName>
        <fullName evidence="4">Alanine racemase</fullName>
        <ecNumber evidence="4">5.1.1.1</ecNumber>
    </recommendedName>
</protein>
<evidence type="ECO:0000256" key="6">
    <source>
        <dbReference type="PIRSR" id="PIRSR600821-52"/>
    </source>
</evidence>
<evidence type="ECO:0000256" key="4">
    <source>
        <dbReference type="HAMAP-Rule" id="MF_01201"/>
    </source>
</evidence>
<dbReference type="GO" id="GO:0008784">
    <property type="term" value="F:alanine racemase activity"/>
    <property type="evidence" value="ECO:0007669"/>
    <property type="project" value="UniProtKB-UniRule"/>
</dbReference>